<dbReference type="GO" id="GO:0016765">
    <property type="term" value="F:transferase activity, transferring alkyl or aryl (other than methyl) groups"/>
    <property type="evidence" value="ECO:0007669"/>
    <property type="project" value="InterPro"/>
</dbReference>
<dbReference type="GO" id="GO:0009820">
    <property type="term" value="P:alkaloid metabolic process"/>
    <property type="evidence" value="ECO:0007669"/>
    <property type="project" value="InterPro"/>
</dbReference>
<reference evidence="3 4" key="1">
    <citation type="submission" date="2017-08" db="EMBL/GenBank/DDBJ databases">
        <title>Harnessing the power of phylogenomics to disentangle the directionality and signatures of interkingdom host jumping in the parasitic fungal genus Tolypocladium.</title>
        <authorList>
            <person name="Quandt C.A."/>
            <person name="Patterson W."/>
            <person name="Spatafora J.W."/>
        </authorList>
    </citation>
    <scope>NUCLEOTIDE SEQUENCE [LARGE SCALE GENOMIC DNA]</scope>
    <source>
        <strain evidence="3 4">CBS 113982</strain>
    </source>
</reference>
<protein>
    <submittedName>
        <fullName evidence="3">Terpene synthase</fullName>
    </submittedName>
</protein>
<dbReference type="PANTHER" id="PTHR40627:SF4">
    <property type="entry name" value="PRENYLTRANSFERASE ASQH1-RELATED"/>
    <property type="match status" value="1"/>
</dbReference>
<comment type="similarity">
    <text evidence="1">Belongs to the tryptophan dimethylallyltransferase family.</text>
</comment>
<sequence length="156" mass="17810">MTRNQTAWETLNGTLSFQSKDAQFWWDRTGRMFAKLIEQAGYSIAEQYRELLFYAVFIAPQLGPAPDDSVPWDSLGTPDFTPIDFSWDWGSEDEAIVRYAFEPISLVSGPHGLKSATDVWLEKLQSSSMVVGVNLEWCVIHSPFTPPRSLKFWKKV</sequence>
<organism evidence="3 4">
    <name type="scientific">Tolypocladium capitatum</name>
    <dbReference type="NCBI Taxonomy" id="45235"/>
    <lineage>
        <taxon>Eukaryota</taxon>
        <taxon>Fungi</taxon>
        <taxon>Dikarya</taxon>
        <taxon>Ascomycota</taxon>
        <taxon>Pezizomycotina</taxon>
        <taxon>Sordariomycetes</taxon>
        <taxon>Hypocreomycetidae</taxon>
        <taxon>Hypocreales</taxon>
        <taxon>Ophiocordycipitaceae</taxon>
        <taxon>Tolypocladium</taxon>
    </lineage>
</organism>
<evidence type="ECO:0000256" key="1">
    <source>
        <dbReference type="ARBA" id="ARBA00010209"/>
    </source>
</evidence>
<accession>A0A2K3QI91</accession>
<dbReference type="AlphaFoldDB" id="A0A2K3QI91"/>
<evidence type="ECO:0000313" key="3">
    <source>
        <dbReference type="EMBL" id="PNY27256.1"/>
    </source>
</evidence>
<dbReference type="OrthoDB" id="3354387at2759"/>
<name>A0A2K3QI91_9HYPO</name>
<keyword evidence="2" id="KW-0808">Transferase</keyword>
<proteinExistence type="inferred from homology"/>
<keyword evidence="4" id="KW-1185">Reference proteome</keyword>
<evidence type="ECO:0000313" key="4">
    <source>
        <dbReference type="Proteomes" id="UP000236621"/>
    </source>
</evidence>
<gene>
    <name evidence="3" type="ORF">TCAP_08059</name>
</gene>
<comment type="caution">
    <text evidence="3">The sequence shown here is derived from an EMBL/GenBank/DDBJ whole genome shotgun (WGS) entry which is preliminary data.</text>
</comment>
<dbReference type="Proteomes" id="UP000236621">
    <property type="component" value="Unassembled WGS sequence"/>
</dbReference>
<evidence type="ECO:0000256" key="2">
    <source>
        <dbReference type="ARBA" id="ARBA00022679"/>
    </source>
</evidence>
<dbReference type="InterPro" id="IPR017795">
    <property type="entry name" value="ABBA_NscD-like"/>
</dbReference>
<dbReference type="Pfam" id="PF11991">
    <property type="entry name" value="Trp_DMAT"/>
    <property type="match status" value="1"/>
</dbReference>
<dbReference type="EMBL" id="NRSZ01000440">
    <property type="protein sequence ID" value="PNY27256.1"/>
    <property type="molecule type" value="Genomic_DNA"/>
</dbReference>
<dbReference type="PANTHER" id="PTHR40627">
    <property type="entry name" value="INDOLE PRENYLTRANSFERASE TDIB-RELATED"/>
    <property type="match status" value="1"/>
</dbReference>